<dbReference type="PANTHER" id="PTHR34524">
    <property type="entry name" value="CALCYPHOSIN"/>
    <property type="match status" value="1"/>
</dbReference>
<dbReference type="InterPro" id="IPR051581">
    <property type="entry name" value="Ca-bind"/>
</dbReference>
<accession>A0A177B7T6</accession>
<name>A0A177B7T6_9BILA</name>
<feature type="domain" description="EF-hand" evidence="4">
    <location>
        <begin position="75"/>
        <end position="110"/>
    </location>
</feature>
<dbReference type="SUPFAM" id="SSF47473">
    <property type="entry name" value="EF-hand"/>
    <property type="match status" value="1"/>
</dbReference>
<dbReference type="Gene3D" id="1.10.238.10">
    <property type="entry name" value="EF-hand"/>
    <property type="match status" value="2"/>
</dbReference>
<protein>
    <submittedName>
        <fullName evidence="5">Calcyphosin</fullName>
    </submittedName>
</protein>
<dbReference type="Pfam" id="PF13202">
    <property type="entry name" value="EF-hand_5"/>
    <property type="match status" value="1"/>
</dbReference>
<evidence type="ECO:0000256" key="3">
    <source>
        <dbReference type="ARBA" id="ARBA00022837"/>
    </source>
</evidence>
<feature type="domain" description="EF-hand" evidence="4">
    <location>
        <begin position="111"/>
        <end position="146"/>
    </location>
</feature>
<feature type="domain" description="EF-hand" evidence="4">
    <location>
        <begin position="39"/>
        <end position="74"/>
    </location>
</feature>
<dbReference type="OrthoDB" id="444540at2759"/>
<dbReference type="Proteomes" id="UP000078046">
    <property type="component" value="Unassembled WGS sequence"/>
</dbReference>
<comment type="caution">
    <text evidence="5">The sequence shown here is derived from an EMBL/GenBank/DDBJ whole genome shotgun (WGS) entry which is preliminary data.</text>
</comment>
<proteinExistence type="predicted"/>
<dbReference type="InterPro" id="IPR011992">
    <property type="entry name" value="EF-hand-dom_pair"/>
</dbReference>
<reference evidence="5 6" key="1">
    <citation type="submission" date="2016-04" db="EMBL/GenBank/DDBJ databases">
        <title>The genome of Intoshia linei affirms orthonectids as highly simplified spiralians.</title>
        <authorList>
            <person name="Mikhailov K.V."/>
            <person name="Slusarev G.S."/>
            <person name="Nikitin M.A."/>
            <person name="Logacheva M.D."/>
            <person name="Penin A."/>
            <person name="Aleoshin V."/>
            <person name="Panchin Y.V."/>
        </authorList>
    </citation>
    <scope>NUCLEOTIDE SEQUENCE [LARGE SCALE GENOMIC DNA]</scope>
    <source>
        <strain evidence="5">Intl2013</strain>
        <tissue evidence="5">Whole animal</tissue>
    </source>
</reference>
<dbReference type="PROSITE" id="PS50222">
    <property type="entry name" value="EF_HAND_2"/>
    <property type="match status" value="3"/>
</dbReference>
<dbReference type="FunFam" id="1.10.238.10:FF:000178">
    <property type="entry name" value="Calmodulin-2 A"/>
    <property type="match status" value="1"/>
</dbReference>
<organism evidence="5 6">
    <name type="scientific">Intoshia linei</name>
    <dbReference type="NCBI Taxonomy" id="1819745"/>
    <lineage>
        <taxon>Eukaryota</taxon>
        <taxon>Metazoa</taxon>
        <taxon>Spiralia</taxon>
        <taxon>Lophotrochozoa</taxon>
        <taxon>Mesozoa</taxon>
        <taxon>Orthonectida</taxon>
        <taxon>Rhopaluridae</taxon>
        <taxon>Intoshia</taxon>
    </lineage>
</organism>
<keyword evidence="6" id="KW-1185">Reference proteome</keyword>
<dbReference type="InterPro" id="IPR027905">
    <property type="entry name" value="CFAP95"/>
</dbReference>
<dbReference type="PANTHER" id="PTHR34524:SF6">
    <property type="entry name" value="CALCYPHOSINE LIKE"/>
    <property type="match status" value="1"/>
</dbReference>
<dbReference type="InterPro" id="IPR002048">
    <property type="entry name" value="EF_hand_dom"/>
</dbReference>
<keyword evidence="2" id="KW-0677">Repeat</keyword>
<evidence type="ECO:0000313" key="5">
    <source>
        <dbReference type="EMBL" id="OAF70359.1"/>
    </source>
</evidence>
<dbReference type="CDD" id="cd00051">
    <property type="entry name" value="EFh"/>
    <property type="match status" value="1"/>
</dbReference>
<gene>
    <name evidence="5" type="ORF">A3Q56_01795</name>
</gene>
<dbReference type="EMBL" id="LWCA01000157">
    <property type="protein sequence ID" value="OAF70359.1"/>
    <property type="molecule type" value="Genomic_DNA"/>
</dbReference>
<dbReference type="AlphaFoldDB" id="A0A177B7T6"/>
<dbReference type="SMART" id="SM00054">
    <property type="entry name" value="EFh"/>
    <property type="match status" value="4"/>
</dbReference>
<dbReference type="Pfam" id="PF15139">
    <property type="entry name" value="CFAP95"/>
    <property type="match status" value="1"/>
</dbReference>
<dbReference type="PROSITE" id="PS00018">
    <property type="entry name" value="EF_HAND_1"/>
    <property type="match status" value="2"/>
</dbReference>
<dbReference type="InterPro" id="IPR018247">
    <property type="entry name" value="EF_Hand_1_Ca_BS"/>
</dbReference>
<dbReference type="GO" id="GO:0043226">
    <property type="term" value="C:organelle"/>
    <property type="evidence" value="ECO:0007669"/>
    <property type="project" value="UniProtKB-ARBA"/>
</dbReference>
<dbReference type="GO" id="GO:0005509">
    <property type="term" value="F:calcium ion binding"/>
    <property type="evidence" value="ECO:0007669"/>
    <property type="project" value="InterPro"/>
</dbReference>
<evidence type="ECO:0000259" key="4">
    <source>
        <dbReference type="PROSITE" id="PS50222"/>
    </source>
</evidence>
<keyword evidence="1" id="KW-0479">Metal-binding</keyword>
<evidence type="ECO:0000256" key="2">
    <source>
        <dbReference type="ARBA" id="ARBA00022737"/>
    </source>
</evidence>
<evidence type="ECO:0000256" key="1">
    <source>
        <dbReference type="ARBA" id="ARBA00022723"/>
    </source>
</evidence>
<dbReference type="Pfam" id="PF13499">
    <property type="entry name" value="EF-hand_7"/>
    <property type="match status" value="1"/>
</dbReference>
<sequence>MAATARLNQELKEKYTKISETSKDPIELLRAQCLCRGASGIKGLGRVFKIMDDDGNRTLDIKEFKKGVHDYGVIMEPDEVQNTFDSIDKDKSGTVDFDEFLRALRPPMTKARKNLVVQAFRKLDKTGDNQVTVDDLRGVYTVNKHKKFISGEWDEDRCLKEFLDSFDTPNESDGIVTEDEFMNYYSGVSASVDTDAYFDLMMRNAWKLDQTIQAEPRDYDFRKSDTRDFHQSTYRNFGFNDAKMLNDTTYNSDIKTYEPTMCKKKTNVIDEMAIKMINNNQHKLECSEIEIEKKPISTFTADYIYRKDYSFDKDKMYIPKFNCNLNENKRKLSNFVDTSTHRKSGYNKWQDF</sequence>
<evidence type="ECO:0000313" key="6">
    <source>
        <dbReference type="Proteomes" id="UP000078046"/>
    </source>
</evidence>
<keyword evidence="3" id="KW-0106">Calcium</keyword>